<gene>
    <name evidence="3" type="ORF">LWC34_56400</name>
</gene>
<evidence type="ECO:0008006" key="5">
    <source>
        <dbReference type="Google" id="ProtNLM"/>
    </source>
</evidence>
<reference evidence="3 4" key="1">
    <citation type="submission" date="2021-12" db="EMBL/GenBank/DDBJ databases">
        <title>Genome sequence of Kibdelosporangium philippinense ATCC 49844.</title>
        <authorList>
            <person name="Fedorov E.A."/>
            <person name="Omeragic M."/>
            <person name="Shalygina K.F."/>
            <person name="Maclea K.S."/>
        </authorList>
    </citation>
    <scope>NUCLEOTIDE SEQUENCE [LARGE SCALE GENOMIC DNA]</scope>
    <source>
        <strain evidence="3 4">ATCC 49844</strain>
    </source>
</reference>
<accession>A0ABS8ZWS9</accession>
<dbReference type="PROSITE" id="PS51257">
    <property type="entry name" value="PROKAR_LIPOPROTEIN"/>
    <property type="match status" value="1"/>
</dbReference>
<keyword evidence="2" id="KW-0732">Signal</keyword>
<evidence type="ECO:0000313" key="3">
    <source>
        <dbReference type="EMBL" id="MCE7012137.1"/>
    </source>
</evidence>
<organism evidence="3 4">
    <name type="scientific">Kibdelosporangium philippinense</name>
    <dbReference type="NCBI Taxonomy" id="211113"/>
    <lineage>
        <taxon>Bacteria</taxon>
        <taxon>Bacillati</taxon>
        <taxon>Actinomycetota</taxon>
        <taxon>Actinomycetes</taxon>
        <taxon>Pseudonocardiales</taxon>
        <taxon>Pseudonocardiaceae</taxon>
        <taxon>Kibdelosporangium</taxon>
    </lineage>
</organism>
<proteinExistence type="predicted"/>
<name>A0ABS8ZWS9_9PSEU</name>
<evidence type="ECO:0000256" key="1">
    <source>
        <dbReference type="SAM" id="MobiDB-lite"/>
    </source>
</evidence>
<keyword evidence="4" id="KW-1185">Reference proteome</keyword>
<comment type="caution">
    <text evidence="3">The sequence shown here is derived from an EMBL/GenBank/DDBJ whole genome shotgun (WGS) entry which is preliminary data.</text>
</comment>
<feature type="signal peptide" evidence="2">
    <location>
        <begin position="1"/>
        <end position="22"/>
    </location>
</feature>
<feature type="region of interest" description="Disordered" evidence="1">
    <location>
        <begin position="457"/>
        <end position="490"/>
    </location>
</feature>
<dbReference type="RefSeq" id="WP_233735183.1">
    <property type="nucleotide sequence ID" value="NZ_JAJVCN010000006.1"/>
</dbReference>
<evidence type="ECO:0000313" key="4">
    <source>
        <dbReference type="Proteomes" id="UP001521150"/>
    </source>
</evidence>
<feature type="chain" id="PRO_5045131659" description="DUF3558 domain-containing protein" evidence="2">
    <location>
        <begin position="23"/>
        <end position="531"/>
    </location>
</feature>
<evidence type="ECO:0000256" key="2">
    <source>
        <dbReference type="SAM" id="SignalP"/>
    </source>
</evidence>
<dbReference type="Proteomes" id="UP001521150">
    <property type="component" value="Unassembled WGS sequence"/>
</dbReference>
<dbReference type="EMBL" id="JAJVCN010000006">
    <property type="protein sequence ID" value="MCE7012137.1"/>
    <property type="molecule type" value="Genomic_DNA"/>
</dbReference>
<sequence>MSSGGRLTVLLCAGALLLTACGGDGNKFAYLFGEQGATGGEQPQAEAPYVPDYPVADYEKENIPVLQALRQIDPCAMLDLEVIKKISEGPELNSIAPGDLLNECTVSVGQNDLKETWSFEVIAGVPVGADGAEDIAGVQFTKFSSRPTSCNYTTPMSKTFGLALQTTWHGLSSEQPPKPSCDVAKQYLTDTIARWKTPPKRSEHKTTPALPLATIDPCIAAKTLLGTGEGHVRISAPYRCSVQPKQGDRPDKTAPSQNIDVSLLFGNDPVQQIPVNPTSFKPAQIKGKPAAVSQSRSSCRITVQYSADTMVKVDEAKGQEPARTQVIEVNAGTCEAANAAAETVVGRMLEVKVPPARQPAPGAVKLGDLNPPKSWQEVGAPADPCTVIGWEAFPPEARDSKGLKPTRRPPEKDSVFKAACRFEAGGAELTVDKDKGATSKLSVMIALIVWGDDASGMSADPAKRKGSVAKEYSGKPGLEEGGTSSNGDPECLGIVQTSKGYWGISVTNAAFPNVQPCAISNSVLTAIAAKM</sequence>
<protein>
    <recommendedName>
        <fullName evidence="5">DUF3558 domain-containing protein</fullName>
    </recommendedName>
</protein>